<dbReference type="SUPFAM" id="SSF46785">
    <property type="entry name" value="Winged helix' DNA-binding domain"/>
    <property type="match status" value="1"/>
</dbReference>
<feature type="domain" description="HTH lysR-type" evidence="5">
    <location>
        <begin position="1"/>
        <end position="60"/>
    </location>
</feature>
<comment type="similarity">
    <text evidence="1">Belongs to the LysR transcriptional regulatory family.</text>
</comment>
<dbReference type="PROSITE" id="PS50931">
    <property type="entry name" value="HTH_LYSR"/>
    <property type="match status" value="1"/>
</dbReference>
<accession>A0AAU7U3E2</accession>
<proteinExistence type="inferred from homology"/>
<evidence type="ECO:0000313" key="6">
    <source>
        <dbReference type="EMBL" id="XBV47470.1"/>
    </source>
</evidence>
<dbReference type="PANTHER" id="PTHR30579">
    <property type="entry name" value="TRANSCRIPTIONAL REGULATOR"/>
    <property type="match status" value="1"/>
</dbReference>
<name>A0AAU7U3E2_9GAMM</name>
<evidence type="ECO:0000259" key="5">
    <source>
        <dbReference type="PROSITE" id="PS50931"/>
    </source>
</evidence>
<keyword evidence="2" id="KW-0805">Transcription regulation</keyword>
<gene>
    <name evidence="6" type="ORF">AAF463_24375</name>
</gene>
<evidence type="ECO:0000256" key="2">
    <source>
        <dbReference type="ARBA" id="ARBA00023015"/>
    </source>
</evidence>
<dbReference type="InterPro" id="IPR036388">
    <property type="entry name" value="WH-like_DNA-bd_sf"/>
</dbReference>
<keyword evidence="4" id="KW-0804">Transcription</keyword>
<dbReference type="GO" id="GO:0003700">
    <property type="term" value="F:DNA-binding transcription factor activity"/>
    <property type="evidence" value="ECO:0007669"/>
    <property type="project" value="InterPro"/>
</dbReference>
<evidence type="ECO:0000256" key="1">
    <source>
        <dbReference type="ARBA" id="ARBA00009437"/>
    </source>
</evidence>
<keyword evidence="6" id="KW-0614">Plasmid</keyword>
<dbReference type="InterPro" id="IPR000847">
    <property type="entry name" value="LysR_HTH_N"/>
</dbReference>
<geneLocation type="plasmid" evidence="6">
    <name>plasmindB</name>
</geneLocation>
<evidence type="ECO:0000256" key="3">
    <source>
        <dbReference type="ARBA" id="ARBA00023125"/>
    </source>
</evidence>
<dbReference type="GO" id="GO:0003677">
    <property type="term" value="F:DNA binding"/>
    <property type="evidence" value="ECO:0007669"/>
    <property type="project" value="UniProtKB-KW"/>
</dbReference>
<dbReference type="PANTHER" id="PTHR30579:SF0">
    <property type="entry name" value="HTH-TYPE TRANSCRIPTIONAL ACTIVATOR ALLS"/>
    <property type="match status" value="1"/>
</dbReference>
<dbReference type="EMBL" id="CP158294">
    <property type="protein sequence ID" value="XBV47470.1"/>
    <property type="molecule type" value="Genomic_DNA"/>
</dbReference>
<dbReference type="Gene3D" id="1.10.10.10">
    <property type="entry name" value="Winged helix-like DNA-binding domain superfamily/Winged helix DNA-binding domain"/>
    <property type="match status" value="1"/>
</dbReference>
<reference evidence="6" key="1">
    <citation type="submission" date="2024-06" db="EMBL/GenBank/DDBJ databases">
        <title>Multiomics insights into the TNT degradation mechanism by Pantoea sp. BJ2 isolated from an ammunition destruction site.</title>
        <authorList>
            <person name="Luo J."/>
        </authorList>
    </citation>
    <scope>NUCLEOTIDE SEQUENCE</scope>
    <source>
        <strain evidence="6">BJ2</strain>
        <plasmid evidence="6">plasmindB</plasmid>
    </source>
</reference>
<sequence length="287" mass="33317">MTLISKRMRAFILVARHNSISEAAKSLSLTVSPVSRLVTELEAYCNKVLFERKGNKIIITPEGDKLLKDIEFYYDRLAEIEANLKVSARKKINTLVYDWGKDFFIYKLSEYFIKHTELQGFDFMKIGEQMILPPDNHMLYLTSEIVPSNFHDIYHFKMHDSLLIYHHKSFEIDNPDKLLILHKEQQYHTTIKSNLENIMKKYYYSNVKTVSSEASAYEMIRQGYGSGIVTSSTLNLSQWKNENLVVNETGYNIPLYLMIPKGEQHKSSVELISKILNINTVSVNITE</sequence>
<keyword evidence="3" id="KW-0238">DNA-binding</keyword>
<dbReference type="AlphaFoldDB" id="A0AAU7U3E2"/>
<protein>
    <submittedName>
        <fullName evidence="6">LysR family transcriptional regulator</fullName>
    </submittedName>
</protein>
<evidence type="ECO:0000256" key="4">
    <source>
        <dbReference type="ARBA" id="ARBA00023163"/>
    </source>
</evidence>
<dbReference type="RefSeq" id="WP_350262496.1">
    <property type="nucleotide sequence ID" value="NZ_CP158294.1"/>
</dbReference>
<dbReference type="InterPro" id="IPR050176">
    <property type="entry name" value="LTTR"/>
</dbReference>
<dbReference type="Pfam" id="PF00126">
    <property type="entry name" value="HTH_1"/>
    <property type="match status" value="1"/>
</dbReference>
<organism evidence="6">
    <name type="scientific">Pantoea sp. BJ2</name>
    <dbReference type="NCBI Taxonomy" id="3141322"/>
    <lineage>
        <taxon>Bacteria</taxon>
        <taxon>Pseudomonadati</taxon>
        <taxon>Pseudomonadota</taxon>
        <taxon>Gammaproteobacteria</taxon>
        <taxon>Enterobacterales</taxon>
        <taxon>Erwiniaceae</taxon>
        <taxon>Pantoea</taxon>
    </lineage>
</organism>
<dbReference type="InterPro" id="IPR036390">
    <property type="entry name" value="WH_DNA-bd_sf"/>
</dbReference>